<accession>A0AA39L684</accession>
<reference evidence="1" key="1">
    <citation type="submission" date="2022-10" db="EMBL/GenBank/DDBJ databases">
        <title>Determination and structural analysis of whole genome sequence of Sarocladium strictum F4-1.</title>
        <authorList>
            <person name="Hu L."/>
            <person name="Jiang Y."/>
        </authorList>
    </citation>
    <scope>NUCLEOTIDE SEQUENCE</scope>
    <source>
        <strain evidence="1">F4-1</strain>
    </source>
</reference>
<sequence length="513" mass="58319">MAANVAADDPAPAVSAHVASTTADAEACLADMNKLLQACQEDFRRRPHQHMALPQAMQKMRRAIQHPDPDIIREHIERWRVLKRCKSLVTMDKTFQSGSQVEHRNAARKEVRTSMAESTENGKVNDQDWKNKRQRAVYQAMKMNARVMVDVVDDGYEWLQVRLLHPKRLALQMTESGWSWGCYKKGDTVPVEEWEDVSLTKRLRLLVAAAKLNLHEYCVPRVRLVVPFIGRENLDFEVLFDQLAKMDPDVKVVIQNKHSRFLTNPPPEDFVSRLRGDPLANLTPTLILEHTVLVDLISDLTHCRLEVQPWHASATRTQIEEENGPEGRCMVKWLYPVLSGRRLTITKAASEHLYHILETVGTETERERARLIVPKPGEEQLETEAEVRQRFQSLSVHDFPRDIQLPVEVDAQDWVSLDALLEVGEGRIPPAAFRTCNMTLFSEYYRSTIISGWVSGNTVITSNKEINGLVHRCIKSLALPTGQVCGPTIHTLQVARYMLSSHATPRDGCARSI</sequence>
<evidence type="ECO:0000313" key="2">
    <source>
        <dbReference type="Proteomes" id="UP001175261"/>
    </source>
</evidence>
<evidence type="ECO:0000313" key="1">
    <source>
        <dbReference type="EMBL" id="KAK0385698.1"/>
    </source>
</evidence>
<name>A0AA39L684_SARSR</name>
<keyword evidence="2" id="KW-1185">Reference proteome</keyword>
<dbReference type="AlphaFoldDB" id="A0AA39L684"/>
<proteinExistence type="predicted"/>
<dbReference type="PANTHER" id="PTHR13379:SF0">
    <property type="entry name" value="UPF0415 PROTEIN C7ORF25"/>
    <property type="match status" value="1"/>
</dbReference>
<organism evidence="1 2">
    <name type="scientific">Sarocladium strictum</name>
    <name type="common">Black bundle disease fungus</name>
    <name type="synonym">Acremonium strictum</name>
    <dbReference type="NCBI Taxonomy" id="5046"/>
    <lineage>
        <taxon>Eukaryota</taxon>
        <taxon>Fungi</taxon>
        <taxon>Dikarya</taxon>
        <taxon>Ascomycota</taxon>
        <taxon>Pezizomycotina</taxon>
        <taxon>Sordariomycetes</taxon>
        <taxon>Hypocreomycetidae</taxon>
        <taxon>Hypocreales</taxon>
        <taxon>Sarocladiaceae</taxon>
        <taxon>Sarocladium</taxon>
    </lineage>
</organism>
<comment type="caution">
    <text evidence="1">The sequence shown here is derived from an EMBL/GenBank/DDBJ whole genome shotgun (WGS) entry which is preliminary data.</text>
</comment>
<gene>
    <name evidence="1" type="ORF">NLU13_6875</name>
</gene>
<dbReference type="EMBL" id="JAPDFR010000006">
    <property type="protein sequence ID" value="KAK0385698.1"/>
    <property type="molecule type" value="Genomic_DNA"/>
</dbReference>
<dbReference type="Proteomes" id="UP001175261">
    <property type="component" value="Unassembled WGS sequence"/>
</dbReference>
<protein>
    <submittedName>
        <fullName evidence="1">Uncharacterized protein</fullName>
    </submittedName>
</protein>
<dbReference type="PANTHER" id="PTHR13379">
    <property type="entry name" value="UNCHARACTERIZED DUF1308"/>
    <property type="match status" value="1"/>
</dbReference>